<evidence type="ECO:0000259" key="11">
    <source>
        <dbReference type="PROSITE" id="PS51910"/>
    </source>
</evidence>
<dbReference type="SUPFAM" id="SSF51445">
    <property type="entry name" value="(Trans)glycosidases"/>
    <property type="match status" value="1"/>
</dbReference>
<evidence type="ECO:0000256" key="10">
    <source>
        <dbReference type="SAM" id="Phobius"/>
    </source>
</evidence>
<sequence length="372" mass="38957">MLGHQSLTSHHFADGGDEVILRMSNHRRTVNRRAIAAIGVLVGGALAAGAAGILPGVALAHPPSAHKASVPKAGAQRATFAPYVDASLSPPFDLPSESKASRVKEYTLGFVNRGSGCVPQWSGTSSLDNPVAAKIGALRKAGGDVRVSFGGAAGAELATVCSNPTKLAAAYAKVVDRYKLTKLDFDIEGFALHMPDVTTRRSQALAKLQKDHPGLDITFTLPVLPNGLTPDGVKLLADAKGNGVRVSGVNIMAMDYGPSFKGDMGDLAIKAATATQGQLKSTLRLSDAAAWKALVVTPMIGVNDVQGETFTLQDARQLVTFAKSKHLRGLSMWSTTRDKQCPGGTKDQADPTCSGIVQKPLAFTKVFASYRG</sequence>
<dbReference type="InterPro" id="IPR001223">
    <property type="entry name" value="Glyco_hydro18_cat"/>
</dbReference>
<evidence type="ECO:0000256" key="1">
    <source>
        <dbReference type="ARBA" id="ARBA00000822"/>
    </source>
</evidence>
<evidence type="ECO:0000256" key="6">
    <source>
        <dbReference type="ARBA" id="ARBA00023024"/>
    </source>
</evidence>
<keyword evidence="13" id="KW-1185">Reference proteome</keyword>
<dbReference type="GO" id="GO:0008843">
    <property type="term" value="F:endochitinase activity"/>
    <property type="evidence" value="ECO:0007669"/>
    <property type="project" value="UniProtKB-EC"/>
</dbReference>
<keyword evidence="10" id="KW-1133">Transmembrane helix</keyword>
<keyword evidence="7" id="KW-0119">Carbohydrate metabolism</keyword>
<keyword evidence="9" id="KW-0624">Polysaccharide degradation</keyword>
<dbReference type="EMBL" id="BMMS01000001">
    <property type="protein sequence ID" value="GGO80063.1"/>
    <property type="molecule type" value="Genomic_DNA"/>
</dbReference>
<gene>
    <name evidence="12" type="ORF">GCM10012280_01040</name>
</gene>
<keyword evidence="8" id="KW-0326">Glycosidase</keyword>
<feature type="domain" description="GH18" evidence="11">
    <location>
        <begin position="78"/>
        <end position="372"/>
    </location>
</feature>
<dbReference type="EC" id="3.2.1.14" evidence="2"/>
<evidence type="ECO:0000256" key="2">
    <source>
        <dbReference type="ARBA" id="ARBA00012729"/>
    </source>
</evidence>
<name>A0A917ZC36_9ACTN</name>
<dbReference type="GO" id="GO:0008061">
    <property type="term" value="F:chitin binding"/>
    <property type="evidence" value="ECO:0007669"/>
    <property type="project" value="UniProtKB-KW"/>
</dbReference>
<comment type="catalytic activity">
    <reaction evidence="1">
        <text>Random endo-hydrolysis of N-acetyl-beta-D-glucosaminide (1-&gt;4)-beta-linkages in chitin and chitodextrins.</text>
        <dbReference type="EC" id="3.2.1.14"/>
    </reaction>
</comment>
<evidence type="ECO:0000256" key="3">
    <source>
        <dbReference type="ARBA" id="ARBA00022669"/>
    </source>
</evidence>
<dbReference type="FunFam" id="3.20.20.80:FF:000118">
    <property type="entry name" value="Probable bifunctional chitinase/lysozyme"/>
    <property type="match status" value="1"/>
</dbReference>
<dbReference type="CDD" id="cd06543">
    <property type="entry name" value="GH18_PF-ChiA-like"/>
    <property type="match status" value="1"/>
</dbReference>
<proteinExistence type="predicted"/>
<keyword evidence="5" id="KW-0378">Hydrolase</keyword>
<dbReference type="InterPro" id="IPR017853">
    <property type="entry name" value="GH"/>
</dbReference>
<dbReference type="PANTHER" id="PTHR42976:SF1">
    <property type="entry name" value="GH18 DOMAIN-CONTAINING PROTEIN-RELATED"/>
    <property type="match status" value="1"/>
</dbReference>
<dbReference type="GO" id="GO:0006032">
    <property type="term" value="P:chitin catabolic process"/>
    <property type="evidence" value="ECO:0007669"/>
    <property type="project" value="UniProtKB-KW"/>
</dbReference>
<dbReference type="AlphaFoldDB" id="A0A917ZC36"/>
<dbReference type="GO" id="GO:0000272">
    <property type="term" value="P:polysaccharide catabolic process"/>
    <property type="evidence" value="ECO:0007669"/>
    <property type="project" value="UniProtKB-KW"/>
</dbReference>
<dbReference type="PROSITE" id="PS51910">
    <property type="entry name" value="GH18_2"/>
    <property type="match status" value="1"/>
</dbReference>
<keyword evidence="3" id="KW-0147">Chitin-binding</keyword>
<keyword evidence="10" id="KW-0812">Transmembrane</keyword>
<reference evidence="12" key="1">
    <citation type="journal article" date="2014" name="Int. J. Syst. Evol. Microbiol.">
        <title>Complete genome sequence of Corynebacterium casei LMG S-19264T (=DSM 44701T), isolated from a smear-ripened cheese.</title>
        <authorList>
            <consortium name="US DOE Joint Genome Institute (JGI-PGF)"/>
            <person name="Walter F."/>
            <person name="Albersmeier A."/>
            <person name="Kalinowski J."/>
            <person name="Ruckert C."/>
        </authorList>
    </citation>
    <scope>NUCLEOTIDE SEQUENCE</scope>
    <source>
        <strain evidence="12">CGMCC 4.7201</strain>
    </source>
</reference>
<reference evidence="12" key="2">
    <citation type="submission" date="2020-09" db="EMBL/GenBank/DDBJ databases">
        <authorList>
            <person name="Sun Q."/>
            <person name="Zhou Y."/>
        </authorList>
    </citation>
    <scope>NUCLEOTIDE SEQUENCE</scope>
    <source>
        <strain evidence="12">CGMCC 4.7201</strain>
    </source>
</reference>
<feature type="transmembrane region" description="Helical" evidence="10">
    <location>
        <begin position="34"/>
        <end position="54"/>
    </location>
</feature>
<accession>A0A917ZC36</accession>
<dbReference type="Proteomes" id="UP000641932">
    <property type="component" value="Unassembled WGS sequence"/>
</dbReference>
<dbReference type="PANTHER" id="PTHR42976">
    <property type="entry name" value="BIFUNCTIONAL CHITINASE/LYSOZYME-RELATED"/>
    <property type="match status" value="1"/>
</dbReference>
<dbReference type="InterPro" id="IPR052750">
    <property type="entry name" value="GH18_Chitinase"/>
</dbReference>
<evidence type="ECO:0000313" key="12">
    <source>
        <dbReference type="EMBL" id="GGO80063.1"/>
    </source>
</evidence>
<evidence type="ECO:0000256" key="4">
    <source>
        <dbReference type="ARBA" id="ARBA00022729"/>
    </source>
</evidence>
<dbReference type="Gene3D" id="3.20.20.80">
    <property type="entry name" value="Glycosidases"/>
    <property type="match status" value="1"/>
</dbReference>
<evidence type="ECO:0000256" key="7">
    <source>
        <dbReference type="ARBA" id="ARBA00023277"/>
    </source>
</evidence>
<keyword evidence="6" id="KW-0146">Chitin degradation</keyword>
<comment type="caution">
    <text evidence="12">The sequence shown here is derived from an EMBL/GenBank/DDBJ whole genome shotgun (WGS) entry which is preliminary data.</text>
</comment>
<protein>
    <recommendedName>
        <fullName evidence="2">chitinase</fullName>
        <ecNumber evidence="2">3.2.1.14</ecNumber>
    </recommendedName>
</protein>
<evidence type="ECO:0000256" key="8">
    <source>
        <dbReference type="ARBA" id="ARBA00023295"/>
    </source>
</evidence>
<keyword evidence="4" id="KW-0732">Signal</keyword>
<evidence type="ECO:0000256" key="5">
    <source>
        <dbReference type="ARBA" id="ARBA00022801"/>
    </source>
</evidence>
<organism evidence="12 13">
    <name type="scientific">Wenjunlia tyrosinilytica</name>
    <dbReference type="NCBI Taxonomy" id="1544741"/>
    <lineage>
        <taxon>Bacteria</taxon>
        <taxon>Bacillati</taxon>
        <taxon>Actinomycetota</taxon>
        <taxon>Actinomycetes</taxon>
        <taxon>Kitasatosporales</taxon>
        <taxon>Streptomycetaceae</taxon>
        <taxon>Wenjunlia</taxon>
    </lineage>
</organism>
<keyword evidence="10" id="KW-0472">Membrane</keyword>
<evidence type="ECO:0000313" key="13">
    <source>
        <dbReference type="Proteomes" id="UP000641932"/>
    </source>
</evidence>
<evidence type="ECO:0000256" key="9">
    <source>
        <dbReference type="ARBA" id="ARBA00023326"/>
    </source>
</evidence>